<reference evidence="9" key="1">
    <citation type="submission" date="2015-11" db="EMBL/GenBank/DDBJ databases">
        <title>De novo transcriptome assembly of four potential Pierce s Disease insect vectors from Arizona vineyards.</title>
        <authorList>
            <person name="Tassone E.E."/>
        </authorList>
    </citation>
    <scope>NUCLEOTIDE SEQUENCE</scope>
</reference>
<comment type="similarity">
    <text evidence="2">Belongs to the mitochondrion-specific ribosomal protein mL49 family.</text>
</comment>
<dbReference type="Pfam" id="PF05046">
    <property type="entry name" value="Img2"/>
    <property type="match status" value="1"/>
</dbReference>
<sequence length="177" mass="21090">MISMRSLAIKALTCNRLTNFNNVQFQTRGVSYKNSKLVEDDSKYTEFEVFHNPEEWKYVERLLPIKWIPDPKPKENYPSGWIPQKADPEKTPYFIERTKNHMLPVYLKLGQRRMQQHTKIRKVEGDIWRLSEELVQYIKPLMGYTSIGVKVEELRRTITLRGDFVAYTKKFLIEKGF</sequence>
<evidence type="ECO:0000256" key="2">
    <source>
        <dbReference type="ARBA" id="ARBA00005677"/>
    </source>
</evidence>
<dbReference type="GO" id="GO:0006412">
    <property type="term" value="P:translation"/>
    <property type="evidence" value="ECO:0007669"/>
    <property type="project" value="InterPro"/>
</dbReference>
<organism evidence="9">
    <name type="scientific">Homalodisca liturata</name>
    <dbReference type="NCBI Taxonomy" id="320908"/>
    <lineage>
        <taxon>Eukaryota</taxon>
        <taxon>Metazoa</taxon>
        <taxon>Ecdysozoa</taxon>
        <taxon>Arthropoda</taxon>
        <taxon>Hexapoda</taxon>
        <taxon>Insecta</taxon>
        <taxon>Pterygota</taxon>
        <taxon>Neoptera</taxon>
        <taxon>Paraneoptera</taxon>
        <taxon>Hemiptera</taxon>
        <taxon>Auchenorrhyncha</taxon>
        <taxon>Membracoidea</taxon>
        <taxon>Cicadellidae</taxon>
        <taxon>Cicadellinae</taxon>
        <taxon>Proconiini</taxon>
        <taxon>Homalodisca</taxon>
    </lineage>
</organism>
<evidence type="ECO:0000256" key="6">
    <source>
        <dbReference type="ARBA" id="ARBA00035191"/>
    </source>
</evidence>
<dbReference type="GO" id="GO:0005762">
    <property type="term" value="C:mitochondrial large ribosomal subunit"/>
    <property type="evidence" value="ECO:0007669"/>
    <property type="project" value="TreeGrafter"/>
</dbReference>
<evidence type="ECO:0000313" key="9">
    <source>
        <dbReference type="EMBL" id="JAT07528.1"/>
    </source>
</evidence>
<dbReference type="EMBL" id="GECU01000179">
    <property type="protein sequence ID" value="JAT07528.1"/>
    <property type="molecule type" value="Transcribed_RNA"/>
</dbReference>
<dbReference type="InterPro" id="IPR007740">
    <property type="entry name" value="Ribosomal_mL49"/>
</dbReference>
<evidence type="ECO:0000256" key="7">
    <source>
        <dbReference type="ARBA" id="ARBA00035545"/>
    </source>
</evidence>
<evidence type="ECO:0000256" key="4">
    <source>
        <dbReference type="ARBA" id="ARBA00023128"/>
    </source>
</evidence>
<comment type="subcellular location">
    <subcellularLocation>
        <location evidence="1">Mitochondrion</location>
    </subcellularLocation>
</comment>
<dbReference type="PANTHER" id="PTHR13477:SF0">
    <property type="entry name" value="LARGE RIBOSOMAL SUBUNIT PROTEIN ML49"/>
    <property type="match status" value="1"/>
</dbReference>
<keyword evidence="5" id="KW-0687">Ribonucleoprotein</keyword>
<evidence type="ECO:0000256" key="5">
    <source>
        <dbReference type="ARBA" id="ARBA00023274"/>
    </source>
</evidence>
<dbReference type="PANTHER" id="PTHR13477">
    <property type="entry name" value="MITOCHONDRIAL 39S RIBOSOMAL PROTEIN L49"/>
    <property type="match status" value="1"/>
</dbReference>
<evidence type="ECO:0000256" key="1">
    <source>
        <dbReference type="ARBA" id="ARBA00004173"/>
    </source>
</evidence>
<dbReference type="GO" id="GO:0003735">
    <property type="term" value="F:structural constituent of ribosome"/>
    <property type="evidence" value="ECO:0007669"/>
    <property type="project" value="InterPro"/>
</dbReference>
<protein>
    <recommendedName>
        <fullName evidence="6">Large ribosomal subunit protein mL49</fullName>
    </recommendedName>
    <alternativeName>
        <fullName evidence="7">39S ribosomal protein L49, mitochondrial</fullName>
    </alternativeName>
</protein>
<accession>A0A1B6K7U2</accession>
<name>A0A1B6K7U2_9HEMI</name>
<dbReference type="FunFam" id="3.30.780.10:FF:000009">
    <property type="entry name" value="39S ribosomal protein L49, mitochondrial"/>
    <property type="match status" value="1"/>
</dbReference>
<dbReference type="Gene3D" id="3.30.780.10">
    <property type="entry name" value="SUI1-like domain"/>
    <property type="match status" value="1"/>
</dbReference>
<evidence type="ECO:0000256" key="3">
    <source>
        <dbReference type="ARBA" id="ARBA00022980"/>
    </source>
</evidence>
<keyword evidence="3" id="KW-0689">Ribosomal protein</keyword>
<gene>
    <name evidence="8" type="ORF">g.8713</name>
    <name evidence="9" type="ORF">g.8714</name>
</gene>
<evidence type="ECO:0000313" key="8">
    <source>
        <dbReference type="EMBL" id="JAS96847.1"/>
    </source>
</evidence>
<dbReference type="EMBL" id="GECU01010859">
    <property type="protein sequence ID" value="JAS96847.1"/>
    <property type="molecule type" value="Transcribed_RNA"/>
</dbReference>
<proteinExistence type="inferred from homology"/>
<dbReference type="AlphaFoldDB" id="A0A1B6K7U2"/>
<keyword evidence="4" id="KW-0496">Mitochondrion</keyword>